<gene>
    <name evidence="14" type="ORF">W822_16650</name>
</gene>
<evidence type="ECO:0000313" key="14">
    <source>
        <dbReference type="EMBL" id="ETF02454.1"/>
    </source>
</evidence>
<keyword evidence="15" id="KW-1185">Reference proteome</keyword>
<evidence type="ECO:0000256" key="11">
    <source>
        <dbReference type="RuleBase" id="RU003357"/>
    </source>
</evidence>
<dbReference type="HOGENOM" id="CLU_412041_0_0_4"/>
<sequence>MNTSLLFLRYPAYRQFTTTLVFAGLCSLPIWQTPVFAQQKATEKQAASLLPPVFAVPAAEDNDNRFTMPSSVSIISRKTLEAQHLDTLGEIAHRQPNMHLTSYTHANPVITIRGLGIHVDESDSTNIPVLLDGVPVPSNFVGLLFDLDQVQVLHGPQLLEGPNGLGGLVNMHSRDPGLTAVGNVSLEYGSHNRQRATVSGDVPLSARTGLRIAIGGEQSDGDTYNRTMERKDTAGWKSTLAKLKLLHKDDAGGQWRLGLYHMNLRGGNDYFAPEYLSRRHASRVTEKGVNNTKYTLLSGSYQRQFATDTRLAVTLGASRSEWNYWLPRSLFKAQAGFDMATRELSADARLSRRMSVSDWMVGVFAQQARRDAPYRFDMSPYFTSNTQARRRGNTLALYGQAGWTFAPGWRLAAGLRIQHDRQRLNWRSNQSGYMDSNGDGIPDMPFSMTETVKNASVIKTVLLPSLTLQYHPNERHFGWIKLSRGYEAPGYNLYATKRERAQYAYLPTLANYIELGYRIRGRNAEWELGATAFSTILHDHQVVGSFKGLTVTNNAKRAHSRGLEFTGMWRPLPELELNAFAGFVNAKWDEFVLNGIDYAGQSFSTTPRQSYGLSLSWQPHFQWSLGVNVVRHGRSTLATNSDFMNKPYTLVDANVTYTNGRFAIGVYGQNLGNAHYYTRALSQNELTAGTSRNVGVRVSMNF</sequence>
<evidence type="ECO:0000256" key="9">
    <source>
        <dbReference type="ARBA" id="ARBA00023136"/>
    </source>
</evidence>
<feature type="domain" description="TonB-dependent receptor-like beta-barrel" evidence="12">
    <location>
        <begin position="264"/>
        <end position="671"/>
    </location>
</feature>
<evidence type="ECO:0000256" key="5">
    <source>
        <dbReference type="ARBA" id="ARBA00022692"/>
    </source>
</evidence>
<dbReference type="InterPro" id="IPR012910">
    <property type="entry name" value="Plug_dom"/>
</dbReference>
<evidence type="ECO:0000256" key="3">
    <source>
        <dbReference type="ARBA" id="ARBA00022452"/>
    </source>
</evidence>
<evidence type="ECO:0000259" key="12">
    <source>
        <dbReference type="Pfam" id="PF00593"/>
    </source>
</evidence>
<dbReference type="AlphaFoldDB" id="V8QTW9"/>
<accession>V8QTW9</accession>
<dbReference type="SUPFAM" id="SSF56935">
    <property type="entry name" value="Porins"/>
    <property type="match status" value="1"/>
</dbReference>
<keyword evidence="8 11" id="KW-0798">TonB box</keyword>
<reference evidence="14 15" key="1">
    <citation type="journal article" date="2014" name="Genome Announc.">
        <title>Draft Genome Sequence of Advenella kashmirensis Strain W13003, a Polycyclic Aromatic Hydrocarbon-Degrading Bacterium.</title>
        <authorList>
            <person name="Wang X."/>
            <person name="Jin D."/>
            <person name="Zhou L."/>
            <person name="Wu L."/>
            <person name="An W."/>
            <person name="Zhao L."/>
        </authorList>
    </citation>
    <scope>NUCLEOTIDE SEQUENCE [LARGE SCALE GENOMIC DNA]</scope>
    <source>
        <strain evidence="14 15">W13003</strain>
    </source>
</reference>
<dbReference type="Pfam" id="PF00593">
    <property type="entry name" value="TonB_dep_Rec_b-barrel"/>
    <property type="match status" value="1"/>
</dbReference>
<dbReference type="Proteomes" id="UP000018733">
    <property type="component" value="Unassembled WGS sequence"/>
</dbReference>
<keyword evidence="10" id="KW-0998">Cell outer membrane</keyword>
<dbReference type="Pfam" id="PF07715">
    <property type="entry name" value="Plug"/>
    <property type="match status" value="1"/>
</dbReference>
<keyword evidence="7" id="KW-0406">Ion transport</keyword>
<dbReference type="GO" id="GO:0006826">
    <property type="term" value="P:iron ion transport"/>
    <property type="evidence" value="ECO:0007669"/>
    <property type="project" value="UniProtKB-KW"/>
</dbReference>
<dbReference type="PANTHER" id="PTHR32552">
    <property type="entry name" value="FERRICHROME IRON RECEPTOR-RELATED"/>
    <property type="match status" value="1"/>
</dbReference>
<keyword evidence="6" id="KW-0408">Iron</keyword>
<dbReference type="EMBL" id="AYXT01000010">
    <property type="protein sequence ID" value="ETF02454.1"/>
    <property type="molecule type" value="Genomic_DNA"/>
</dbReference>
<evidence type="ECO:0000256" key="2">
    <source>
        <dbReference type="ARBA" id="ARBA00022448"/>
    </source>
</evidence>
<dbReference type="InterPro" id="IPR039426">
    <property type="entry name" value="TonB-dep_rcpt-like"/>
</dbReference>
<evidence type="ECO:0000256" key="1">
    <source>
        <dbReference type="ARBA" id="ARBA00004571"/>
    </source>
</evidence>
<feature type="domain" description="TonB-dependent receptor plug" evidence="13">
    <location>
        <begin position="67"/>
        <end position="167"/>
    </location>
</feature>
<proteinExistence type="inferred from homology"/>
<evidence type="ECO:0000256" key="7">
    <source>
        <dbReference type="ARBA" id="ARBA00023065"/>
    </source>
</evidence>
<evidence type="ECO:0000259" key="13">
    <source>
        <dbReference type="Pfam" id="PF07715"/>
    </source>
</evidence>
<keyword evidence="3" id="KW-1134">Transmembrane beta strand</keyword>
<comment type="similarity">
    <text evidence="11">Belongs to the TonB-dependent receptor family.</text>
</comment>
<name>V8QTW9_9BURK</name>
<organism evidence="14 15">
    <name type="scientific">Advenella kashmirensis W13003</name>
    <dbReference type="NCBI Taxonomy" id="1424334"/>
    <lineage>
        <taxon>Bacteria</taxon>
        <taxon>Pseudomonadati</taxon>
        <taxon>Pseudomonadota</taxon>
        <taxon>Betaproteobacteria</taxon>
        <taxon>Burkholderiales</taxon>
        <taxon>Alcaligenaceae</taxon>
    </lineage>
</organism>
<evidence type="ECO:0000256" key="4">
    <source>
        <dbReference type="ARBA" id="ARBA00022496"/>
    </source>
</evidence>
<dbReference type="Gene3D" id="2.40.170.20">
    <property type="entry name" value="TonB-dependent receptor, beta-barrel domain"/>
    <property type="match status" value="1"/>
</dbReference>
<evidence type="ECO:0008006" key="16">
    <source>
        <dbReference type="Google" id="ProtNLM"/>
    </source>
</evidence>
<dbReference type="GO" id="GO:0009279">
    <property type="term" value="C:cell outer membrane"/>
    <property type="evidence" value="ECO:0007669"/>
    <property type="project" value="UniProtKB-SubCell"/>
</dbReference>
<evidence type="ECO:0000256" key="10">
    <source>
        <dbReference type="ARBA" id="ARBA00023237"/>
    </source>
</evidence>
<comment type="subcellular location">
    <subcellularLocation>
        <location evidence="1">Cell outer membrane</location>
        <topology evidence="1">Multi-pass membrane protein</topology>
    </subcellularLocation>
</comment>
<keyword evidence="5" id="KW-0812">Transmembrane</keyword>
<keyword evidence="9 11" id="KW-0472">Membrane</keyword>
<evidence type="ECO:0000313" key="15">
    <source>
        <dbReference type="Proteomes" id="UP000018733"/>
    </source>
</evidence>
<keyword evidence="2" id="KW-0813">Transport</keyword>
<keyword evidence="4" id="KW-0410">Iron transport</keyword>
<evidence type="ECO:0000256" key="8">
    <source>
        <dbReference type="ARBA" id="ARBA00023077"/>
    </source>
</evidence>
<dbReference type="InterPro" id="IPR036942">
    <property type="entry name" value="Beta-barrel_TonB_sf"/>
</dbReference>
<comment type="caution">
    <text evidence="14">The sequence shown here is derived from an EMBL/GenBank/DDBJ whole genome shotgun (WGS) entry which is preliminary data.</text>
</comment>
<evidence type="ECO:0000256" key="6">
    <source>
        <dbReference type="ARBA" id="ARBA00023004"/>
    </source>
</evidence>
<dbReference type="STRING" id="1424334.W822_16650"/>
<dbReference type="InterPro" id="IPR000531">
    <property type="entry name" value="Beta-barrel_TonB"/>
</dbReference>
<protein>
    <recommendedName>
        <fullName evidence="16">TonB-denpendent receptor</fullName>
    </recommendedName>
</protein>
<dbReference type="PATRIC" id="fig|1424334.3.peg.3346"/>
<dbReference type="eggNOG" id="COG4772">
    <property type="taxonomic scope" value="Bacteria"/>
</dbReference>
<dbReference type="PANTHER" id="PTHR32552:SF81">
    <property type="entry name" value="TONB-DEPENDENT OUTER MEMBRANE RECEPTOR"/>
    <property type="match status" value="1"/>
</dbReference>